<accession>A0A9Q1BS76</accession>
<evidence type="ECO:0000313" key="2">
    <source>
        <dbReference type="Proteomes" id="UP001152320"/>
    </source>
</evidence>
<evidence type="ECO:0000313" key="1">
    <source>
        <dbReference type="EMBL" id="KAJ8031907.1"/>
    </source>
</evidence>
<dbReference type="AlphaFoldDB" id="A0A9Q1BS76"/>
<reference evidence="1" key="1">
    <citation type="submission" date="2021-10" db="EMBL/GenBank/DDBJ databases">
        <title>Tropical sea cucumber genome reveals ecological adaptation and Cuvierian tubules defense mechanism.</title>
        <authorList>
            <person name="Chen T."/>
        </authorList>
    </citation>
    <scope>NUCLEOTIDE SEQUENCE</scope>
    <source>
        <strain evidence="1">Nanhai2018</strain>
        <tissue evidence="1">Muscle</tissue>
    </source>
</reference>
<gene>
    <name evidence="1" type="ORF">HOLleu_25270</name>
</gene>
<organism evidence="1 2">
    <name type="scientific">Holothuria leucospilota</name>
    <name type="common">Black long sea cucumber</name>
    <name type="synonym">Mertensiothuria leucospilota</name>
    <dbReference type="NCBI Taxonomy" id="206669"/>
    <lineage>
        <taxon>Eukaryota</taxon>
        <taxon>Metazoa</taxon>
        <taxon>Echinodermata</taxon>
        <taxon>Eleutherozoa</taxon>
        <taxon>Echinozoa</taxon>
        <taxon>Holothuroidea</taxon>
        <taxon>Aspidochirotacea</taxon>
        <taxon>Aspidochirotida</taxon>
        <taxon>Holothuriidae</taxon>
        <taxon>Holothuria</taxon>
    </lineage>
</organism>
<dbReference type="OrthoDB" id="409898at2759"/>
<comment type="caution">
    <text evidence="1">The sequence shown here is derived from an EMBL/GenBank/DDBJ whole genome shotgun (WGS) entry which is preliminary data.</text>
</comment>
<protein>
    <recommendedName>
        <fullName evidence="3">Craniofacial development protein 2-like</fullName>
    </recommendedName>
</protein>
<evidence type="ECO:0008006" key="3">
    <source>
        <dbReference type="Google" id="ProtNLM"/>
    </source>
</evidence>
<proteinExistence type="predicted"/>
<name>A0A9Q1BS76_HOLLE</name>
<dbReference type="Proteomes" id="UP001152320">
    <property type="component" value="Chromosome 12"/>
</dbReference>
<keyword evidence="2" id="KW-1185">Reference proteome</keyword>
<sequence>MKNSAFLGDFNARVGTNHEVWSTCLDYHGTGKLKENSQRLLELCYARELCVSNTTSSTKTNTVSWMQDRWK</sequence>
<dbReference type="EMBL" id="JAIZAY010000012">
    <property type="protein sequence ID" value="KAJ8031907.1"/>
    <property type="molecule type" value="Genomic_DNA"/>
</dbReference>